<dbReference type="SUPFAM" id="SSF55486">
    <property type="entry name" value="Metalloproteases ('zincins'), catalytic domain"/>
    <property type="match status" value="2"/>
</dbReference>
<proteinExistence type="predicted"/>
<dbReference type="PROSITE" id="PS51885">
    <property type="entry name" value="NEPRILYSIN"/>
    <property type="match status" value="1"/>
</dbReference>
<evidence type="ECO:0000259" key="10">
    <source>
        <dbReference type="Pfam" id="PF05649"/>
    </source>
</evidence>
<accession>A0AAE1DVC6</accession>
<dbReference type="InterPro" id="IPR000718">
    <property type="entry name" value="Peptidase_M13"/>
</dbReference>
<evidence type="ECO:0008006" key="13">
    <source>
        <dbReference type="Google" id="ProtNLM"/>
    </source>
</evidence>
<feature type="domain" description="Peptidase M13 N-terminal" evidence="10">
    <location>
        <begin position="134"/>
        <end position="528"/>
    </location>
</feature>
<evidence type="ECO:0000256" key="5">
    <source>
        <dbReference type="ARBA" id="ARBA00022833"/>
    </source>
</evidence>
<protein>
    <recommendedName>
        <fullName evidence="13">Neprilysin</fullName>
    </recommendedName>
</protein>
<keyword evidence="5" id="KW-0862">Zinc</keyword>
<evidence type="ECO:0000259" key="9">
    <source>
        <dbReference type="Pfam" id="PF01431"/>
    </source>
</evidence>
<evidence type="ECO:0000256" key="3">
    <source>
        <dbReference type="ARBA" id="ARBA00022723"/>
    </source>
</evidence>
<dbReference type="GO" id="GO:0004222">
    <property type="term" value="F:metalloendopeptidase activity"/>
    <property type="evidence" value="ECO:0007669"/>
    <property type="project" value="InterPro"/>
</dbReference>
<dbReference type="Gene3D" id="3.40.390.10">
    <property type="entry name" value="Collagenase (Catalytic Domain)"/>
    <property type="match status" value="1"/>
</dbReference>
<feature type="transmembrane region" description="Helical" evidence="8">
    <location>
        <begin position="46"/>
        <end position="67"/>
    </location>
</feature>
<name>A0AAE1DVC6_9GAST</name>
<comment type="cofactor">
    <cofactor evidence="1">
        <name>Zn(2+)</name>
        <dbReference type="ChEBI" id="CHEBI:29105"/>
    </cofactor>
</comment>
<keyword evidence="4" id="KW-0378">Hydrolase</keyword>
<dbReference type="Pfam" id="PF01431">
    <property type="entry name" value="Peptidase_M13"/>
    <property type="match status" value="2"/>
</dbReference>
<dbReference type="InterPro" id="IPR018497">
    <property type="entry name" value="Peptidase_M13_C"/>
</dbReference>
<dbReference type="Gene3D" id="1.10.1380.10">
    <property type="entry name" value="Neutral endopeptidase , domain2"/>
    <property type="match status" value="1"/>
</dbReference>
<dbReference type="GO" id="GO:0046872">
    <property type="term" value="F:metal ion binding"/>
    <property type="evidence" value="ECO:0007669"/>
    <property type="project" value="UniProtKB-KW"/>
</dbReference>
<dbReference type="AlphaFoldDB" id="A0AAE1DVC6"/>
<evidence type="ECO:0000313" key="12">
    <source>
        <dbReference type="Proteomes" id="UP001283361"/>
    </source>
</evidence>
<reference evidence="11" key="1">
    <citation type="journal article" date="2023" name="G3 (Bethesda)">
        <title>A reference genome for the long-term kleptoplast-retaining sea slug Elysia crispata morphotype clarki.</title>
        <authorList>
            <person name="Eastman K.E."/>
            <person name="Pendleton A.L."/>
            <person name="Shaikh M.A."/>
            <person name="Suttiyut T."/>
            <person name="Ogas R."/>
            <person name="Tomko P."/>
            <person name="Gavelis G."/>
            <person name="Widhalm J.R."/>
            <person name="Wisecaver J.H."/>
        </authorList>
    </citation>
    <scope>NUCLEOTIDE SEQUENCE</scope>
    <source>
        <strain evidence="11">ECLA1</strain>
    </source>
</reference>
<dbReference type="EMBL" id="JAWDGP010002278">
    <property type="protein sequence ID" value="KAK3784349.1"/>
    <property type="molecule type" value="Genomic_DNA"/>
</dbReference>
<dbReference type="InterPro" id="IPR008753">
    <property type="entry name" value="Peptidase_M13_N"/>
</dbReference>
<organism evidence="11 12">
    <name type="scientific">Elysia crispata</name>
    <name type="common">lettuce slug</name>
    <dbReference type="NCBI Taxonomy" id="231223"/>
    <lineage>
        <taxon>Eukaryota</taxon>
        <taxon>Metazoa</taxon>
        <taxon>Spiralia</taxon>
        <taxon>Lophotrochozoa</taxon>
        <taxon>Mollusca</taxon>
        <taxon>Gastropoda</taxon>
        <taxon>Heterobranchia</taxon>
        <taxon>Euthyneura</taxon>
        <taxon>Panpulmonata</taxon>
        <taxon>Sacoglossa</taxon>
        <taxon>Placobranchoidea</taxon>
        <taxon>Plakobranchidae</taxon>
        <taxon>Elysia</taxon>
    </lineage>
</organism>
<gene>
    <name evidence="11" type="ORF">RRG08_053832</name>
</gene>
<dbReference type="PANTHER" id="PTHR11733:SF133">
    <property type="entry name" value="PHOSPHATE-REGULATING NEUTRAL ENDOPEPTIDASE PHEX"/>
    <property type="match status" value="1"/>
</dbReference>
<evidence type="ECO:0000256" key="8">
    <source>
        <dbReference type="SAM" id="Phobius"/>
    </source>
</evidence>
<keyword evidence="8" id="KW-0472">Membrane</keyword>
<comment type="caution">
    <text evidence="11">The sequence shown here is derived from an EMBL/GenBank/DDBJ whole genome shotgun (WGS) entry which is preliminary data.</text>
</comment>
<evidence type="ECO:0000256" key="2">
    <source>
        <dbReference type="ARBA" id="ARBA00022670"/>
    </source>
</evidence>
<evidence type="ECO:0000256" key="6">
    <source>
        <dbReference type="ARBA" id="ARBA00023049"/>
    </source>
</evidence>
<keyword evidence="12" id="KW-1185">Reference proteome</keyword>
<keyword evidence="8" id="KW-1133">Transmembrane helix</keyword>
<evidence type="ECO:0000313" key="11">
    <source>
        <dbReference type="EMBL" id="KAK3784349.1"/>
    </source>
</evidence>
<evidence type="ECO:0000256" key="1">
    <source>
        <dbReference type="ARBA" id="ARBA00001947"/>
    </source>
</evidence>
<evidence type="ECO:0000256" key="4">
    <source>
        <dbReference type="ARBA" id="ARBA00022801"/>
    </source>
</evidence>
<dbReference type="InterPro" id="IPR042089">
    <property type="entry name" value="Peptidase_M13_dom_2"/>
</dbReference>
<dbReference type="Proteomes" id="UP001283361">
    <property type="component" value="Unassembled WGS sequence"/>
</dbReference>
<dbReference type="InterPro" id="IPR024079">
    <property type="entry name" value="MetalloPept_cat_dom_sf"/>
</dbReference>
<dbReference type="GO" id="GO:0016485">
    <property type="term" value="P:protein processing"/>
    <property type="evidence" value="ECO:0007669"/>
    <property type="project" value="TreeGrafter"/>
</dbReference>
<feature type="region of interest" description="Disordered" evidence="7">
    <location>
        <begin position="1"/>
        <end position="27"/>
    </location>
</feature>
<dbReference type="PANTHER" id="PTHR11733">
    <property type="entry name" value="ZINC METALLOPROTEASE FAMILY M13 NEPRILYSIN-RELATED"/>
    <property type="match status" value="1"/>
</dbReference>
<dbReference type="Pfam" id="PF05649">
    <property type="entry name" value="Peptidase_M13_N"/>
    <property type="match status" value="1"/>
</dbReference>
<dbReference type="CDD" id="cd08662">
    <property type="entry name" value="M13"/>
    <property type="match status" value="1"/>
</dbReference>
<keyword evidence="8" id="KW-0812">Transmembrane</keyword>
<sequence length="837" mass="95372">MSTTASGENEAWLKNKPQAKDNGDVPPMKYNQGKGIFGRRTTLEKILLGVLAPVLIILLIVVVILIVRSSPDKKDDPPGPGQSANVTTPIKSAVKSPFALPDYVTYQDLEICITKDCINAASRIDRNIDYSVSPCDDLYQFACGRWMKKNAIPEDRMSYSKFGILREQVEVVLRNLLQEEHKPNDLECMKKAKDLYASCLDTDTIEERGDQVLKDMLLQELGGWPLTDKTWDPSKFDMVDTLIKLNKVGESPIIDFYVGLDSKDSSRRVLTMDQPRFGMPGQKYYQVPRDDKMLKAYEELITGVATLLGLANPVSAAQDISDIVEFEMLLANISVPDEQRRDSNDLYNPMTLEEVHRDYSTVFDWKRYVMTLLQLPGVQVLDVTQDERIVNRAPLYFDRLTDVILNTPKRTVANYMIWGAVQNLISTQGEEYAELLRKYKKVLFGISAEMARFRSCAGYATSNLGQCVGRMFVKDNFQVEAKVTVLDMIKELHKSFNELLDDLEWMDDKTRKVAKEKNDFISPKIGYPEQVMNDTYLEERYSILTYYRNKYFENVLENRRQAVSKNLRELRLPYDKKKWEDDPSRVNAFYSPVKNQIMFPAGILQPPFFSMTYPKSLNYGGIGVVIGHEITHGFDDKGERLEVRLVEGDGEADGLYVLSMNFGGIGFLIGHEVSHGFDDEGRQYDKYGNLVQWWAKEAEMKFKKKAQCVIDQYGNFSVPGIDMNLNGVNTQGENIADNGGLKQAFKAYRNWVDRRGKEEPLLPGLGFTHNQLFFINFAQLWCVLFRDAALINRIRTGMHSPGKFRVIGSAQNSADFAKAFNCPSGTYMNPKKKCTVW</sequence>
<feature type="domain" description="Peptidase M13 C-terminal" evidence="9">
    <location>
        <begin position="659"/>
        <end position="836"/>
    </location>
</feature>
<feature type="domain" description="Peptidase M13 C-terminal" evidence="9">
    <location>
        <begin position="587"/>
        <end position="641"/>
    </location>
</feature>
<evidence type="ECO:0000256" key="7">
    <source>
        <dbReference type="SAM" id="MobiDB-lite"/>
    </source>
</evidence>
<keyword evidence="6" id="KW-0482">Metalloprotease</keyword>
<dbReference type="PRINTS" id="PR00786">
    <property type="entry name" value="NEPRILYSIN"/>
</dbReference>
<keyword evidence="3" id="KW-0479">Metal-binding</keyword>
<dbReference type="GO" id="GO:0005886">
    <property type="term" value="C:plasma membrane"/>
    <property type="evidence" value="ECO:0007669"/>
    <property type="project" value="TreeGrafter"/>
</dbReference>
<keyword evidence="2" id="KW-0645">Protease</keyword>